<evidence type="ECO:0000313" key="3">
    <source>
        <dbReference type="EMBL" id="KAG6920748.1"/>
    </source>
</evidence>
<protein>
    <submittedName>
        <fullName evidence="3">Uncharacterized protein</fullName>
    </submittedName>
</protein>
<keyword evidence="2" id="KW-1133">Transmembrane helix</keyword>
<reference evidence="3 4" key="1">
    <citation type="journal article" date="2020" name="G3 (Bethesda)">
        <title>Draft Genome of the Common Snapping Turtle, Chelydra serpentina, a Model for Phenotypic Plasticity in Reptiles.</title>
        <authorList>
            <person name="Das D."/>
            <person name="Singh S.K."/>
            <person name="Bierstedt J."/>
            <person name="Erickson A."/>
            <person name="Galli G.L.J."/>
            <person name="Crossley D.A. 2nd"/>
            <person name="Rhen T."/>
        </authorList>
    </citation>
    <scope>NUCLEOTIDE SEQUENCE [LARGE SCALE GENOMIC DNA]</scope>
    <source>
        <strain evidence="3">KW</strain>
    </source>
</reference>
<keyword evidence="4" id="KW-1185">Reference proteome</keyword>
<accession>A0A8T1RVY0</accession>
<feature type="non-terminal residue" evidence="3">
    <location>
        <position position="1"/>
    </location>
</feature>
<name>A0A8T1RVY0_CHESE</name>
<evidence type="ECO:0000256" key="1">
    <source>
        <dbReference type="SAM" id="MobiDB-lite"/>
    </source>
</evidence>
<keyword evidence="2" id="KW-0812">Transmembrane</keyword>
<dbReference type="EMBL" id="JAHGAV010004133">
    <property type="protein sequence ID" value="KAG6920748.1"/>
    <property type="molecule type" value="Genomic_DNA"/>
</dbReference>
<dbReference type="Proteomes" id="UP000765507">
    <property type="component" value="Unassembled WGS sequence"/>
</dbReference>
<evidence type="ECO:0000256" key="2">
    <source>
        <dbReference type="SAM" id="Phobius"/>
    </source>
</evidence>
<gene>
    <name evidence="3" type="ORF">G0U57_014328</name>
</gene>
<organism evidence="3 4">
    <name type="scientific">Chelydra serpentina</name>
    <name type="common">Snapping turtle</name>
    <name type="synonym">Testudo serpentina</name>
    <dbReference type="NCBI Taxonomy" id="8475"/>
    <lineage>
        <taxon>Eukaryota</taxon>
        <taxon>Metazoa</taxon>
        <taxon>Chordata</taxon>
        <taxon>Craniata</taxon>
        <taxon>Vertebrata</taxon>
        <taxon>Euteleostomi</taxon>
        <taxon>Archelosauria</taxon>
        <taxon>Testudinata</taxon>
        <taxon>Testudines</taxon>
        <taxon>Cryptodira</taxon>
        <taxon>Durocryptodira</taxon>
        <taxon>Americhelydia</taxon>
        <taxon>Chelydroidea</taxon>
        <taxon>Chelydridae</taxon>
        <taxon>Chelydra</taxon>
    </lineage>
</organism>
<sequence>PDKRFLLLTARLVAGSCLLLSLFAWRLNDWIRPQHRFACSVLTPGPVPGLVYKCPRPGQCPMQAALGLALHQSSSPARQSGEARRWGQSPTSASASSAA</sequence>
<evidence type="ECO:0000313" key="4">
    <source>
        <dbReference type="Proteomes" id="UP000765507"/>
    </source>
</evidence>
<feature type="region of interest" description="Disordered" evidence="1">
    <location>
        <begin position="71"/>
        <end position="99"/>
    </location>
</feature>
<dbReference type="AlphaFoldDB" id="A0A8T1RVY0"/>
<proteinExistence type="predicted"/>
<comment type="caution">
    <text evidence="3">The sequence shown here is derived from an EMBL/GenBank/DDBJ whole genome shotgun (WGS) entry which is preliminary data.</text>
</comment>
<keyword evidence="2" id="KW-0472">Membrane</keyword>
<feature type="transmembrane region" description="Helical" evidence="2">
    <location>
        <begin position="6"/>
        <end position="27"/>
    </location>
</feature>